<keyword evidence="2" id="KW-1185">Reference proteome</keyword>
<dbReference type="EMBL" id="CP121646">
    <property type="protein sequence ID" value="WFU63319.1"/>
    <property type="molecule type" value="Genomic_DNA"/>
</dbReference>
<gene>
    <name evidence="1" type="ORF">QA636_38960</name>
</gene>
<name>A0ABY8JF34_9BRAD</name>
<accession>A0ABY8JF34</accession>
<protein>
    <submittedName>
        <fullName evidence="1">Uncharacterized protein</fullName>
    </submittedName>
</protein>
<dbReference type="RefSeq" id="WP_244558677.1">
    <property type="nucleotide sequence ID" value="NZ_CP121646.1"/>
</dbReference>
<evidence type="ECO:0000313" key="1">
    <source>
        <dbReference type="EMBL" id="WFU63319.1"/>
    </source>
</evidence>
<proteinExistence type="predicted"/>
<dbReference type="Proteomes" id="UP001221546">
    <property type="component" value="Chromosome"/>
</dbReference>
<organism evidence="1 2">
    <name type="scientific">Bradyrhizobium brasilense</name>
    <dbReference type="NCBI Taxonomy" id="1419277"/>
    <lineage>
        <taxon>Bacteria</taxon>
        <taxon>Pseudomonadati</taxon>
        <taxon>Pseudomonadota</taxon>
        <taxon>Alphaproteobacteria</taxon>
        <taxon>Hyphomicrobiales</taxon>
        <taxon>Nitrobacteraceae</taxon>
        <taxon>Bradyrhizobium</taxon>
    </lineage>
</organism>
<sequence length="126" mass="13799">MQEEFAVLGVEADHIGRNHISGKVRRESQNALAALPRGAALAIDCHRGGTLILLLSLPIAGARRTIGIARLVRRVRPPAFCEQFGSHSPTVGKLISQARRMHNEAKIWPGRSGARPIKSRRVDAQR</sequence>
<reference evidence="1 2" key="1">
    <citation type="submission" date="2023-04" db="EMBL/GenBank/DDBJ databases">
        <title>Australian commercial rhizobial inoculants.</title>
        <authorList>
            <person name="Kohlmeier M.G."/>
            <person name="O'Hara G.W."/>
            <person name="Colombi E."/>
            <person name="Ramsay J.P."/>
            <person name="Terpolilli J."/>
        </authorList>
    </citation>
    <scope>NUCLEOTIDE SEQUENCE [LARGE SCALE GENOMIC DNA]</scope>
    <source>
        <strain evidence="1 2">CB627</strain>
    </source>
</reference>
<evidence type="ECO:0000313" key="2">
    <source>
        <dbReference type="Proteomes" id="UP001221546"/>
    </source>
</evidence>